<feature type="region of interest" description="Disordered" evidence="1">
    <location>
        <begin position="869"/>
        <end position="896"/>
    </location>
</feature>
<evidence type="ECO:0000256" key="1">
    <source>
        <dbReference type="SAM" id="MobiDB-lite"/>
    </source>
</evidence>
<evidence type="ECO:0000313" key="2">
    <source>
        <dbReference type="EMBL" id="EEN41665.1"/>
    </source>
</evidence>
<reference evidence="2" key="1">
    <citation type="journal article" date="2008" name="Nature">
        <title>The amphioxus genome and the evolution of the chordate karyotype.</title>
        <authorList>
            <consortium name="US DOE Joint Genome Institute (JGI-PGF)"/>
            <person name="Putnam N.H."/>
            <person name="Butts T."/>
            <person name="Ferrier D.E.K."/>
            <person name="Furlong R.F."/>
            <person name="Hellsten U."/>
            <person name="Kawashima T."/>
            <person name="Robinson-Rechavi M."/>
            <person name="Shoguchi E."/>
            <person name="Terry A."/>
            <person name="Yu J.-K."/>
            <person name="Benito-Gutierrez E.L."/>
            <person name="Dubchak I."/>
            <person name="Garcia-Fernandez J."/>
            <person name="Gibson-Brown J.J."/>
            <person name="Grigoriev I.V."/>
            <person name="Horton A.C."/>
            <person name="de Jong P.J."/>
            <person name="Jurka J."/>
            <person name="Kapitonov V.V."/>
            <person name="Kohara Y."/>
            <person name="Kuroki Y."/>
            <person name="Lindquist E."/>
            <person name="Lucas S."/>
            <person name="Osoegawa K."/>
            <person name="Pennacchio L.A."/>
            <person name="Salamov A.A."/>
            <person name="Satou Y."/>
            <person name="Sauka-Spengler T."/>
            <person name="Schmutz J."/>
            <person name="Shin-I T."/>
            <person name="Toyoda A."/>
            <person name="Bronner-Fraser M."/>
            <person name="Fujiyama A."/>
            <person name="Holland L.Z."/>
            <person name="Holland P.W.H."/>
            <person name="Satoh N."/>
            <person name="Rokhsar D.S."/>
        </authorList>
    </citation>
    <scope>NUCLEOTIDE SEQUENCE [LARGE SCALE GENOMIC DNA]</scope>
    <source>
        <strain evidence="2">S238N-H82</strain>
        <tissue evidence="2">Testes</tissue>
    </source>
</reference>
<proteinExistence type="predicted"/>
<feature type="compositionally biased region" description="Low complexity" evidence="1">
    <location>
        <begin position="878"/>
        <end position="894"/>
    </location>
</feature>
<accession>C4A0M1</accession>
<gene>
    <name evidence="2" type="ORF">BRAFLDRAFT_111621</name>
</gene>
<dbReference type="InParanoid" id="C4A0M1"/>
<organism>
    <name type="scientific">Branchiostoma floridae</name>
    <name type="common">Florida lancelet</name>
    <name type="synonym">Amphioxus</name>
    <dbReference type="NCBI Taxonomy" id="7739"/>
    <lineage>
        <taxon>Eukaryota</taxon>
        <taxon>Metazoa</taxon>
        <taxon>Chordata</taxon>
        <taxon>Cephalochordata</taxon>
        <taxon>Leptocardii</taxon>
        <taxon>Amphioxiformes</taxon>
        <taxon>Branchiostomatidae</taxon>
        <taxon>Branchiostoma</taxon>
    </lineage>
</organism>
<sequence>MEVAAASLDNMEHSAWSMEIDSERSTNDVLLANDDVLRRHSIDLSFDGELEAISPPPDSLRFSTDTDGITLELSSLLALRPPSDVFVATKWWKQKCYRKLMEKMSPPWQYRSPELHEYRRNVPGVFLCASLCGTNVLLCAVLKDDADPQTVATFFEDLGSSTLGSWLFQRVKSLLKRTWDELRVIAPTSNTLLHNLVGLKLKTGDPIRVYRSDWIHFATAFDSAKAHYATSDEETCPFEVRTLLECFGQKMSHSTANNATQMDEIGASPDVDPLKTLADLKLRREFVERCALHIGVSVALEDSEVATLWHRNLRYRLFPHDRQMFNVMGLDSVANMCSRKDRKPTTVLTGTMETETFNLTFAQAYNPLSTKMSGGWRDRLTNGLPVTLATASGVAVHKATKSTQDFLQSAMDGTIQGCLWEIVKDINPRVRARFEAVLTCGGEDLSEELANEQVKHLVTALRRELSSTIPVIIPVHSNVLREYAASILAQLAKPIHAANVGSTEWHSRTDVITIAISEIIIRLMLVGRVEARERAYLHSLGIDPDRPWEGFSSLTEPDATAGWKLKGNLVETWARDAVLNAPPWFLPSPNDSAMFRRMHETLCAINITYNDQRDSVTAESLARTMAEMYWTHVKRDLTAIMLSRHMRVLTSADGNDALFDGTLERRGVRVTGKIQVGNLTNMLCDVGTRNLPRFCSSEAVIGEISRLGITVETLRQQLLIVIGEDADLTTFPQVQKHNLSTVKAGFLIRVQGGQHVNRDVCLRAYAILSADFGARVRQETLDHSVRWVTLVLNRLAGVSNENTTSMTNCLAYISALVLRKKGCRLDISAVKAFRTTRKIPVKKLQEARILSSGMEDRLNKLHKDIWKETQGRHRTDVTEQTSSSLSSDQTTVQQDAKRARARRLIFTDED</sequence>
<dbReference type="EMBL" id="GG666814">
    <property type="protein sequence ID" value="EEN41665.1"/>
    <property type="molecule type" value="Genomic_DNA"/>
</dbReference>
<protein>
    <submittedName>
        <fullName evidence="2">Uncharacterized protein</fullName>
    </submittedName>
</protein>
<name>C4A0M1_BRAFL</name>
<dbReference type="AlphaFoldDB" id="C4A0M1"/>